<name>A0A3A2ZGR2_9EURO</name>
<keyword evidence="2" id="KW-1185">Reference proteome</keyword>
<evidence type="ECO:0000313" key="2">
    <source>
        <dbReference type="Proteomes" id="UP000266188"/>
    </source>
</evidence>
<dbReference type="EMBL" id="MVGC01000538">
    <property type="protein sequence ID" value="RJE18514.1"/>
    <property type="molecule type" value="Genomic_DNA"/>
</dbReference>
<gene>
    <name evidence="1" type="ORF">PHISCL_09146</name>
</gene>
<dbReference type="OrthoDB" id="1922977at2759"/>
<sequence>MGSLREGKTPEEKDKYIAGLKQIINDMRRDSVKDFISVAKEIAAYRRRFLQDPSRILPL</sequence>
<proteinExistence type="predicted"/>
<dbReference type="STRING" id="2070753.A0A3A2ZGR2"/>
<evidence type="ECO:0000313" key="1">
    <source>
        <dbReference type="EMBL" id="RJE18514.1"/>
    </source>
</evidence>
<dbReference type="AlphaFoldDB" id="A0A3A2ZGR2"/>
<reference evidence="2" key="1">
    <citation type="submission" date="2017-02" db="EMBL/GenBank/DDBJ databases">
        <authorList>
            <person name="Tafer H."/>
            <person name="Lopandic K."/>
        </authorList>
    </citation>
    <scope>NUCLEOTIDE SEQUENCE [LARGE SCALE GENOMIC DNA]</scope>
    <source>
        <strain evidence="2">CBS 366.77</strain>
    </source>
</reference>
<comment type="caution">
    <text evidence="1">The sequence shown here is derived from an EMBL/GenBank/DDBJ whole genome shotgun (WGS) entry which is preliminary data.</text>
</comment>
<dbReference type="Proteomes" id="UP000266188">
    <property type="component" value="Unassembled WGS sequence"/>
</dbReference>
<organism evidence="1 2">
    <name type="scientific">Aspergillus sclerotialis</name>
    <dbReference type="NCBI Taxonomy" id="2070753"/>
    <lineage>
        <taxon>Eukaryota</taxon>
        <taxon>Fungi</taxon>
        <taxon>Dikarya</taxon>
        <taxon>Ascomycota</taxon>
        <taxon>Pezizomycotina</taxon>
        <taxon>Eurotiomycetes</taxon>
        <taxon>Eurotiomycetidae</taxon>
        <taxon>Eurotiales</taxon>
        <taxon>Aspergillaceae</taxon>
        <taxon>Aspergillus</taxon>
        <taxon>Aspergillus subgen. Polypaecilum</taxon>
    </lineage>
</organism>
<accession>A0A3A2ZGR2</accession>
<protein>
    <submittedName>
        <fullName evidence="1">Uncharacterized protein</fullName>
    </submittedName>
</protein>